<accession>A0A497XER2</accession>
<dbReference type="AlphaFoldDB" id="A0A497XER2"/>
<dbReference type="Pfam" id="PF01845">
    <property type="entry name" value="CcdB"/>
    <property type="match status" value="1"/>
</dbReference>
<evidence type="ECO:0000256" key="7">
    <source>
        <dbReference type="ARBA" id="ARBA00033135"/>
    </source>
</evidence>
<comment type="similarity">
    <text evidence="1">Belongs to the CcdB toxin family.</text>
</comment>
<evidence type="ECO:0000256" key="2">
    <source>
        <dbReference type="ARBA" id="ARBA00015075"/>
    </source>
</evidence>
<evidence type="ECO:0000256" key="3">
    <source>
        <dbReference type="ARBA" id="ARBA00022491"/>
    </source>
</evidence>
<dbReference type="RefSeq" id="WP_165904796.1">
    <property type="nucleotide sequence ID" value="NZ_BHVV01000006.1"/>
</dbReference>
<dbReference type="EMBL" id="RCCI01000005">
    <property type="protein sequence ID" value="RLJ64667.1"/>
    <property type="molecule type" value="Genomic_DNA"/>
</dbReference>
<evidence type="ECO:0000313" key="9">
    <source>
        <dbReference type="Proteomes" id="UP000268908"/>
    </source>
</evidence>
<dbReference type="GO" id="GO:0006276">
    <property type="term" value="P:plasmid maintenance"/>
    <property type="evidence" value="ECO:0007669"/>
    <property type="project" value="InterPro"/>
</dbReference>
<keyword evidence="4" id="KW-0805">Transcription regulation</keyword>
<evidence type="ECO:0000256" key="4">
    <source>
        <dbReference type="ARBA" id="ARBA00023015"/>
    </source>
</evidence>
<dbReference type="Gene3D" id="2.30.30.110">
    <property type="match status" value="1"/>
</dbReference>
<comment type="caution">
    <text evidence="8">The sequence shown here is derived from an EMBL/GenBank/DDBJ whole genome shotgun (WGS) entry which is preliminary data.</text>
</comment>
<dbReference type="GO" id="GO:0008657">
    <property type="term" value="F:DNA topoisomerase type II (double strand cut, ATP-hydrolyzing) inhibitor activity"/>
    <property type="evidence" value="ECO:0007669"/>
    <property type="project" value="InterPro"/>
</dbReference>
<keyword evidence="3" id="KW-0678">Repressor</keyword>
<sequence>MAHLDVYPNRDPKTRGEIPYVLEVQSDLLGALPSAIVVPLALPQAIEQLPILRLNPKVGVGETALIVLTQDLAALPRRMLKQPVANLSPQRDEILAALDFLFTGF</sequence>
<evidence type="ECO:0000256" key="6">
    <source>
        <dbReference type="ARBA" id="ARBA00029628"/>
    </source>
</evidence>
<keyword evidence="5" id="KW-0804">Transcription</keyword>
<evidence type="ECO:0000256" key="5">
    <source>
        <dbReference type="ARBA" id="ARBA00023163"/>
    </source>
</evidence>
<organism evidence="8 9">
    <name type="scientific">Sulfurisoma sediminicola</name>
    <dbReference type="NCBI Taxonomy" id="1381557"/>
    <lineage>
        <taxon>Bacteria</taxon>
        <taxon>Pseudomonadati</taxon>
        <taxon>Pseudomonadota</taxon>
        <taxon>Betaproteobacteria</taxon>
        <taxon>Nitrosomonadales</taxon>
        <taxon>Sterolibacteriaceae</taxon>
        <taxon>Sulfurisoma</taxon>
    </lineage>
</organism>
<dbReference type="InterPro" id="IPR002712">
    <property type="entry name" value="CcdB"/>
</dbReference>
<evidence type="ECO:0000313" key="8">
    <source>
        <dbReference type="EMBL" id="RLJ64667.1"/>
    </source>
</evidence>
<keyword evidence="9" id="KW-1185">Reference proteome</keyword>
<gene>
    <name evidence="8" type="ORF">DFR35_1308</name>
</gene>
<protein>
    <recommendedName>
        <fullName evidence="2">Toxin CcdB</fullName>
    </recommendedName>
    <alternativeName>
        <fullName evidence="7">Cytotoxic protein CcdB</fullName>
    </alternativeName>
    <alternativeName>
        <fullName evidence="6">Protein LetD</fullName>
    </alternativeName>
</protein>
<dbReference type="InterPro" id="IPR011067">
    <property type="entry name" value="Plasmid_toxin/cell-grow_inhib"/>
</dbReference>
<dbReference type="Proteomes" id="UP000268908">
    <property type="component" value="Unassembled WGS sequence"/>
</dbReference>
<proteinExistence type="inferred from homology"/>
<reference evidence="8 9" key="1">
    <citation type="submission" date="2018-10" db="EMBL/GenBank/DDBJ databases">
        <title>Genomic Encyclopedia of Type Strains, Phase IV (KMG-IV): sequencing the most valuable type-strain genomes for metagenomic binning, comparative biology and taxonomic classification.</title>
        <authorList>
            <person name="Goeker M."/>
        </authorList>
    </citation>
    <scope>NUCLEOTIDE SEQUENCE [LARGE SCALE GENOMIC DNA]</scope>
    <source>
        <strain evidence="8 9">DSM 26916</strain>
    </source>
</reference>
<name>A0A497XER2_9PROT</name>
<dbReference type="SUPFAM" id="SSF50118">
    <property type="entry name" value="Cell growth inhibitor/plasmid maintenance toxic component"/>
    <property type="match status" value="1"/>
</dbReference>
<evidence type="ECO:0000256" key="1">
    <source>
        <dbReference type="ARBA" id="ARBA00005230"/>
    </source>
</evidence>